<name>A0AC35UH81_9BILA</name>
<dbReference type="Proteomes" id="UP000095286">
    <property type="component" value="Unplaced"/>
</dbReference>
<evidence type="ECO:0000313" key="2">
    <source>
        <dbReference type="WBParaSite" id="RSKR_0001154200.1"/>
    </source>
</evidence>
<proteinExistence type="predicted"/>
<organism evidence="1 2">
    <name type="scientific">Rhabditophanes sp. KR3021</name>
    <dbReference type="NCBI Taxonomy" id="114890"/>
    <lineage>
        <taxon>Eukaryota</taxon>
        <taxon>Metazoa</taxon>
        <taxon>Ecdysozoa</taxon>
        <taxon>Nematoda</taxon>
        <taxon>Chromadorea</taxon>
        <taxon>Rhabditida</taxon>
        <taxon>Tylenchina</taxon>
        <taxon>Panagrolaimomorpha</taxon>
        <taxon>Strongyloidoidea</taxon>
        <taxon>Alloionematidae</taxon>
        <taxon>Rhabditophanes</taxon>
    </lineage>
</organism>
<sequence>MVEYYQAMAPQTGFYQPGCDAQAEEEWDREQLLDPAWEIQQRKTFTAWCNSHLRKAGTGINELSEDFRNGLKLMLLLEVISGEPLPRPDRGRMRVHQILNVSKALDFIEAKGVKLVSIGAEEIVDGNVKITLGLIWTIILRFAIESVPGDDKGTISGLLRWCQRKTAGYPNVDVKNFSSSWKDGLAFCALIHKHRPDLLDFARLNKNDPMSNLNLAFDIAEKHLDIPKMLDAEDICNSLKPDEKSIMTYVSSLYHCFLGMHKSETAGSRICRVLRENQENEKLMDMYETMSSDLLSWIRRWMPWLSNRREDMSLDDSRKKMEEFRNYRRNEKPPKIEDKGSLETLFNTLQTRLRLSNRPAFMPIEGHLIGDINKAWDGLERSEKGFEEWLLSEIMRLERLEHLAEKFRRKCAMHEEWVHGKEAYLSSNDWRSARVYEIKAFRKKHEAFESDLGAHQERVEQIVAIARELNNLRYLKIDPINARCKVICEQWDRLGSLSEERKRRLEEVEKVTEQIDGHQLAFAKRAAPFNNWLDSTREDLADIVIVRSIAEVDELLSAQAKFKGTLSDADSEFKAILNIEGEVQRIIEGYGLDRSLIKNPYSDLAGGDISRKWNEVQQTVPQRDQKLQGEYKRQQANETLRQSFANKSNVMGGWIENQLETVISIGMGAHGSLENAIQQLKQMQASAAQKKPHILELESINEEMQKNYVFDCKDSRYTMDAIRVGWETLQTNFARTINEFENQILLRDKKSITDEQLNEIKGSFNHFCKDQAGLDVNDLKACLISVGYNLRTGAEGDQDMAHVLSFVDPNKTGRTTFEAFLAFMTRETTDNNNLDQMIESFSVLSRNNKYITAEAIRSEIPANDAEYCIYKMEQMRNPNDPPGQYNYIDFCRSLYLN</sequence>
<protein>
    <submittedName>
        <fullName evidence="2">Actinin</fullName>
    </submittedName>
</protein>
<accession>A0AC35UH81</accession>
<dbReference type="WBParaSite" id="RSKR_0001154200.1">
    <property type="protein sequence ID" value="RSKR_0001154200.1"/>
    <property type="gene ID" value="RSKR_0001154200"/>
</dbReference>
<reference evidence="2" key="1">
    <citation type="submission" date="2016-11" db="UniProtKB">
        <authorList>
            <consortium name="WormBaseParasite"/>
        </authorList>
    </citation>
    <scope>IDENTIFICATION</scope>
    <source>
        <strain evidence="2">KR3021</strain>
    </source>
</reference>
<evidence type="ECO:0000313" key="1">
    <source>
        <dbReference type="Proteomes" id="UP000095286"/>
    </source>
</evidence>